<sequence>SASSHSTTSTESGPQPSPIWHHNLNFNGLTSDFDRSRSMVNISKKPMEDDEDEISPRSGRSSTQSTLRYTNNEEEFSALDEERADGAGETPGRRGGGGATLRRIGPVNRQMSDVSAISPRRMMKGRSPSAPSLGGRKLKRMDSTSTTMSQTSNNTSTSSIRGSVNSHVLASLSSGSPSSSSMGQRPDTSMSRQSRVVAVKPKTSVSSMGADRRSVSSAPKVRPDSEQSVMKEDEKNRLINLIN</sequence>
<comment type="caution">
    <text evidence="2">The sequence shown here is derived from an EMBL/GenBank/DDBJ whole genome shotgun (WGS) entry which is preliminary data.</text>
</comment>
<keyword evidence="3" id="KW-1185">Reference proteome</keyword>
<feature type="compositionally biased region" description="Low complexity" evidence="1">
    <location>
        <begin position="143"/>
        <end position="159"/>
    </location>
</feature>
<dbReference type="AlphaFoldDB" id="A0AAV5VCY6"/>
<evidence type="ECO:0000256" key="1">
    <source>
        <dbReference type="SAM" id="MobiDB-lite"/>
    </source>
</evidence>
<evidence type="ECO:0000313" key="3">
    <source>
        <dbReference type="Proteomes" id="UP001432322"/>
    </source>
</evidence>
<proteinExistence type="predicted"/>
<dbReference type="Proteomes" id="UP001432322">
    <property type="component" value="Unassembled WGS sequence"/>
</dbReference>
<organism evidence="2 3">
    <name type="scientific">Pristionchus fissidentatus</name>
    <dbReference type="NCBI Taxonomy" id="1538716"/>
    <lineage>
        <taxon>Eukaryota</taxon>
        <taxon>Metazoa</taxon>
        <taxon>Ecdysozoa</taxon>
        <taxon>Nematoda</taxon>
        <taxon>Chromadorea</taxon>
        <taxon>Rhabditida</taxon>
        <taxon>Rhabditina</taxon>
        <taxon>Diplogasteromorpha</taxon>
        <taxon>Diplogasteroidea</taxon>
        <taxon>Neodiplogasteridae</taxon>
        <taxon>Pristionchus</taxon>
    </lineage>
</organism>
<feature type="compositionally biased region" description="Polar residues" evidence="1">
    <location>
        <begin position="58"/>
        <end position="70"/>
    </location>
</feature>
<feature type="compositionally biased region" description="Low complexity" evidence="1">
    <location>
        <begin position="1"/>
        <end position="12"/>
    </location>
</feature>
<feature type="non-terminal residue" evidence="2">
    <location>
        <position position="1"/>
    </location>
</feature>
<feature type="compositionally biased region" description="Polar residues" evidence="1">
    <location>
        <begin position="182"/>
        <end position="194"/>
    </location>
</feature>
<reference evidence="2" key="1">
    <citation type="submission" date="2023-10" db="EMBL/GenBank/DDBJ databases">
        <title>Genome assembly of Pristionchus species.</title>
        <authorList>
            <person name="Yoshida K."/>
            <person name="Sommer R.J."/>
        </authorList>
    </citation>
    <scope>NUCLEOTIDE SEQUENCE</scope>
    <source>
        <strain evidence="2">RS5133</strain>
    </source>
</reference>
<dbReference type="EMBL" id="BTSY01000002">
    <property type="protein sequence ID" value="GMT15780.1"/>
    <property type="molecule type" value="Genomic_DNA"/>
</dbReference>
<feature type="compositionally biased region" description="Low complexity" evidence="1">
    <location>
        <begin position="171"/>
        <end position="181"/>
    </location>
</feature>
<feature type="compositionally biased region" description="Basic and acidic residues" evidence="1">
    <location>
        <begin position="221"/>
        <end position="237"/>
    </location>
</feature>
<feature type="region of interest" description="Disordered" evidence="1">
    <location>
        <begin position="1"/>
        <end position="243"/>
    </location>
</feature>
<name>A0AAV5VCY6_9BILA</name>
<gene>
    <name evidence="2" type="ORF">PFISCL1PPCAC_7077</name>
</gene>
<evidence type="ECO:0000313" key="2">
    <source>
        <dbReference type="EMBL" id="GMT15780.1"/>
    </source>
</evidence>
<accession>A0AAV5VCY6</accession>
<protein>
    <submittedName>
        <fullName evidence="2">Uncharacterized protein</fullName>
    </submittedName>
</protein>